<protein>
    <submittedName>
        <fullName evidence="1">Uncharacterized protein</fullName>
    </submittedName>
</protein>
<reference evidence="1" key="1">
    <citation type="submission" date="2022-10" db="EMBL/GenBank/DDBJ databases">
        <title>Novel sulphate-reducing endosymbionts in the free-living metamonad Anaeramoeba.</title>
        <authorList>
            <person name="Jerlstrom-Hultqvist J."/>
            <person name="Cepicka I."/>
            <person name="Gallot-Lavallee L."/>
            <person name="Salas-Leiva D."/>
            <person name="Curtis B.A."/>
            <person name="Zahonova K."/>
            <person name="Pipaliya S."/>
            <person name="Dacks J."/>
            <person name="Roger A.J."/>
        </authorList>
    </citation>
    <scope>NUCLEOTIDE SEQUENCE</scope>
    <source>
        <strain evidence="1">BMAN</strain>
    </source>
</reference>
<proteinExistence type="predicted"/>
<dbReference type="AlphaFoldDB" id="A0A9Q0LTT1"/>
<name>A0A9Q0LTT1_ANAIG</name>
<keyword evidence="2" id="KW-1185">Reference proteome</keyword>
<evidence type="ECO:0000313" key="2">
    <source>
        <dbReference type="Proteomes" id="UP001149090"/>
    </source>
</evidence>
<comment type="caution">
    <text evidence="1">The sequence shown here is derived from an EMBL/GenBank/DDBJ whole genome shotgun (WGS) entry which is preliminary data.</text>
</comment>
<dbReference type="EMBL" id="JAPDFW010000054">
    <property type="protein sequence ID" value="KAJ5078409.1"/>
    <property type="molecule type" value="Genomic_DNA"/>
</dbReference>
<dbReference type="Proteomes" id="UP001149090">
    <property type="component" value="Unassembled WGS sequence"/>
</dbReference>
<sequence length="78" mass="9216">MNIKKIQKSLDLLIVQDNFSKTKEIIPNQEQFKQTKLEFGNKCSILSFWETNPNILNKINPKIKLFFIKVHFKSASEF</sequence>
<accession>A0A9Q0LTT1</accession>
<organism evidence="1 2">
    <name type="scientific">Anaeramoeba ignava</name>
    <name type="common">Anaerobic marine amoeba</name>
    <dbReference type="NCBI Taxonomy" id="1746090"/>
    <lineage>
        <taxon>Eukaryota</taxon>
        <taxon>Metamonada</taxon>
        <taxon>Anaeramoebidae</taxon>
        <taxon>Anaeramoeba</taxon>
    </lineage>
</organism>
<gene>
    <name evidence="1" type="ORF">M0811_05197</name>
</gene>
<evidence type="ECO:0000313" key="1">
    <source>
        <dbReference type="EMBL" id="KAJ5078409.1"/>
    </source>
</evidence>